<evidence type="ECO:0000313" key="4">
    <source>
        <dbReference type="Proteomes" id="UP001285908"/>
    </source>
</evidence>
<feature type="compositionally biased region" description="Polar residues" evidence="1">
    <location>
        <begin position="434"/>
        <end position="448"/>
    </location>
</feature>
<feature type="chain" id="PRO_5042587634" evidence="2">
    <location>
        <begin position="19"/>
        <end position="630"/>
    </location>
</feature>
<feature type="compositionally biased region" description="Low complexity" evidence="1">
    <location>
        <begin position="415"/>
        <end position="433"/>
    </location>
</feature>
<dbReference type="RefSeq" id="XP_062689729.1">
    <property type="nucleotide sequence ID" value="XM_062833539.1"/>
</dbReference>
<keyword evidence="2" id="KW-0732">Signal</keyword>
<dbReference type="Proteomes" id="UP001285908">
    <property type="component" value="Unassembled WGS sequence"/>
</dbReference>
<evidence type="ECO:0000256" key="1">
    <source>
        <dbReference type="SAM" id="MobiDB-lite"/>
    </source>
</evidence>
<evidence type="ECO:0000256" key="2">
    <source>
        <dbReference type="SAM" id="SignalP"/>
    </source>
</evidence>
<dbReference type="EMBL" id="JAULSX010000007">
    <property type="protein sequence ID" value="KAK3487602.1"/>
    <property type="molecule type" value="Genomic_DNA"/>
</dbReference>
<name>A0AAJ0I245_9PEZI</name>
<comment type="caution">
    <text evidence="3">The sequence shown here is derived from an EMBL/GenBank/DDBJ whole genome shotgun (WGS) entry which is preliminary data.</text>
</comment>
<dbReference type="InterPro" id="IPR053216">
    <property type="entry name" value="Appressorial_penetr-assoc"/>
</dbReference>
<dbReference type="PANTHER" id="PTHR34587">
    <property type="entry name" value="VWFA DOMAIN-CONTAINING PROTEIN"/>
    <property type="match status" value="1"/>
</dbReference>
<dbReference type="AlphaFoldDB" id="A0AAJ0I245"/>
<accession>A0AAJ0I245</accession>
<sequence length="630" mass="64120">MKYNASLLALAVATVASARELSYQSFTKRDVPQEHSYDAILRGTNAALKLNNPLNIQDAVFGLLDNAAAAKGAGQVTNLDCLQQIVADQAFTNAKAAGDLDGQVNAVLFRALERETSQVGLASAICDETAKNPEIAVVHQHQDPASAEGQAKNKDIELVVAKVLKGLGADPLLALDSATSLPGNLLDATASNLLSPAITKEEILAAFDVDEDGLLRRAEDDTCEDDGTADDTGSDAGDDDTCEDDGTPDNTGDDAGDDDTCEDDGTPDDAGDDAGDDDTCEDDGTDDDNTGAPVSPKATTGNATGNNNTGGAVSPTAATGNGTGNTNTSGAVNPTATTGNDTGDDDTCEDDGTPDDAGDDAGDDDTCEDDGAADDAGDDAGDDDTCEDDGAADDAGDDAGDEDTCEDDGTDDDNTGGNNKTGGNTKTQATNTGSDNNSTDGATNVQSFKGTLGGAAPAVLYTPGSDRPYSVNGDSFPQASVALARSCDIQNNACFNAANTGKVTGGIAQCVQQNSECKAAATKTTVRREASKLGRRHGGLDFGSCGTPQIQFAKGLDGREEESFQPVNGQDFNHESALNIQVISEFVCQKLQDDCNASAEAVAACKQASSAASTAEGQQAAFLFNAALGI</sequence>
<feature type="region of interest" description="Disordered" evidence="1">
    <location>
        <begin position="218"/>
        <end position="448"/>
    </location>
</feature>
<reference evidence="3 4" key="1">
    <citation type="journal article" date="2023" name="Mol. Phylogenet. Evol.">
        <title>Genome-scale phylogeny and comparative genomics of the fungal order Sordariales.</title>
        <authorList>
            <person name="Hensen N."/>
            <person name="Bonometti L."/>
            <person name="Westerberg I."/>
            <person name="Brannstrom I.O."/>
            <person name="Guillou S."/>
            <person name="Cros-Aarteil S."/>
            <person name="Calhoun S."/>
            <person name="Haridas S."/>
            <person name="Kuo A."/>
            <person name="Mondo S."/>
            <person name="Pangilinan J."/>
            <person name="Riley R."/>
            <person name="LaButti K."/>
            <person name="Andreopoulos B."/>
            <person name="Lipzen A."/>
            <person name="Chen C."/>
            <person name="Yan M."/>
            <person name="Daum C."/>
            <person name="Ng V."/>
            <person name="Clum A."/>
            <person name="Steindorff A."/>
            <person name="Ohm R.A."/>
            <person name="Martin F."/>
            <person name="Silar P."/>
            <person name="Natvig D.O."/>
            <person name="Lalanne C."/>
            <person name="Gautier V."/>
            <person name="Ament-Velasquez S.L."/>
            <person name="Kruys A."/>
            <person name="Hutchinson M.I."/>
            <person name="Powell A.J."/>
            <person name="Barry K."/>
            <person name="Miller A.N."/>
            <person name="Grigoriev I.V."/>
            <person name="Debuchy R."/>
            <person name="Gladieux P."/>
            <person name="Hiltunen Thoren M."/>
            <person name="Johannesson H."/>
        </authorList>
    </citation>
    <scope>NUCLEOTIDE SEQUENCE [LARGE SCALE GENOMIC DNA]</scope>
    <source>
        <strain evidence="3 4">FGSC 10403</strain>
    </source>
</reference>
<feature type="compositionally biased region" description="Low complexity" evidence="1">
    <location>
        <begin position="298"/>
        <end position="341"/>
    </location>
</feature>
<dbReference type="GeneID" id="87871161"/>
<protein>
    <submittedName>
        <fullName evidence="3">Uncharacterized protein</fullName>
    </submittedName>
</protein>
<dbReference type="PANTHER" id="PTHR34587:SF1">
    <property type="entry name" value="CIRCUMSPOROZOITE PROTEIN"/>
    <property type="match status" value="1"/>
</dbReference>
<evidence type="ECO:0000313" key="3">
    <source>
        <dbReference type="EMBL" id="KAK3487602.1"/>
    </source>
</evidence>
<feature type="compositionally biased region" description="Acidic residues" evidence="1">
    <location>
        <begin position="221"/>
        <end position="289"/>
    </location>
</feature>
<feature type="signal peptide" evidence="2">
    <location>
        <begin position="1"/>
        <end position="18"/>
    </location>
</feature>
<keyword evidence="4" id="KW-1185">Reference proteome</keyword>
<organism evidence="3 4">
    <name type="scientific">Neurospora hispaniola</name>
    <dbReference type="NCBI Taxonomy" id="588809"/>
    <lineage>
        <taxon>Eukaryota</taxon>
        <taxon>Fungi</taxon>
        <taxon>Dikarya</taxon>
        <taxon>Ascomycota</taxon>
        <taxon>Pezizomycotina</taxon>
        <taxon>Sordariomycetes</taxon>
        <taxon>Sordariomycetidae</taxon>
        <taxon>Sordariales</taxon>
        <taxon>Sordariaceae</taxon>
        <taxon>Neurospora</taxon>
    </lineage>
</organism>
<gene>
    <name evidence="3" type="ORF">B0T23DRAFT_210089</name>
</gene>
<feature type="compositionally biased region" description="Acidic residues" evidence="1">
    <location>
        <begin position="342"/>
        <end position="414"/>
    </location>
</feature>
<proteinExistence type="predicted"/>